<evidence type="ECO:0000256" key="2">
    <source>
        <dbReference type="ARBA" id="ARBA00022737"/>
    </source>
</evidence>
<keyword evidence="1" id="KW-0808">Transferase</keyword>
<evidence type="ECO:0000313" key="5">
    <source>
        <dbReference type="Proteomes" id="UP001177934"/>
    </source>
</evidence>
<keyword evidence="3" id="KW-0012">Acyltransferase</keyword>
<keyword evidence="2" id="KW-0677">Repeat</keyword>
<dbReference type="PANTHER" id="PTHR42811">
    <property type="entry name" value="SERINE ACETYLTRANSFERASE"/>
    <property type="match status" value="1"/>
</dbReference>
<evidence type="ECO:0000256" key="3">
    <source>
        <dbReference type="ARBA" id="ARBA00023315"/>
    </source>
</evidence>
<gene>
    <name evidence="4" type="ORF">QNN11_14550</name>
</gene>
<dbReference type="Pfam" id="PF00132">
    <property type="entry name" value="Hexapep"/>
    <property type="match status" value="1"/>
</dbReference>
<name>A0AA95HJC0_9BACT</name>
<dbReference type="GO" id="GO:0016746">
    <property type="term" value="F:acyltransferase activity"/>
    <property type="evidence" value="ECO:0007669"/>
    <property type="project" value="UniProtKB-KW"/>
</dbReference>
<dbReference type="RefSeq" id="WP_227238867.1">
    <property type="nucleotide sequence ID" value="NZ_CAXSLT010000003.1"/>
</dbReference>
<reference evidence="4" key="1">
    <citation type="journal article" date="2023" name="Nat. Commun.">
        <title>Identification of a novel Human Milk Oligosaccharides utilization cluster in the infant gut commensal Bacteroides dorei.</title>
        <authorList>
            <person name="Kijner S."/>
            <person name="Ennis D."/>
            <person name="Shmorak S."/>
            <person name="Florentin A."/>
            <person name="Yassour M."/>
        </authorList>
    </citation>
    <scope>NUCLEOTIDE SEQUENCE</scope>
    <source>
        <strain evidence="4">2</strain>
    </source>
</reference>
<dbReference type="Gene3D" id="2.160.10.10">
    <property type="entry name" value="Hexapeptide repeat proteins"/>
    <property type="match status" value="1"/>
</dbReference>
<dbReference type="PROSITE" id="PS00101">
    <property type="entry name" value="HEXAPEP_TRANSFERASES"/>
    <property type="match status" value="1"/>
</dbReference>
<dbReference type="Proteomes" id="UP001177934">
    <property type="component" value="Chromosome"/>
</dbReference>
<evidence type="ECO:0000313" key="4">
    <source>
        <dbReference type="EMBL" id="WHX08696.1"/>
    </source>
</evidence>
<dbReference type="SUPFAM" id="SSF51161">
    <property type="entry name" value="Trimeric LpxA-like enzymes"/>
    <property type="match status" value="1"/>
</dbReference>
<evidence type="ECO:0000256" key="1">
    <source>
        <dbReference type="ARBA" id="ARBA00022679"/>
    </source>
</evidence>
<protein>
    <submittedName>
        <fullName evidence="4">Serine O-acetyltransferase</fullName>
    </submittedName>
</protein>
<dbReference type="EMBL" id="CP126056">
    <property type="protein sequence ID" value="WHX08696.1"/>
    <property type="molecule type" value="Genomic_DNA"/>
</dbReference>
<dbReference type="InterPro" id="IPR011004">
    <property type="entry name" value="Trimer_LpxA-like_sf"/>
</dbReference>
<dbReference type="InterPro" id="IPR001451">
    <property type="entry name" value="Hexapep"/>
</dbReference>
<accession>A0AA95HJC0</accession>
<dbReference type="InterPro" id="IPR018357">
    <property type="entry name" value="Hexapep_transf_CS"/>
</dbReference>
<proteinExistence type="predicted"/>
<sequence length="65" mass="6669">MIGDNVVLAVGAIVIGNVNIGDNVFVGAGTVVTKDVADGAVVVGNPARVINHIGAEKVAYYNQRY</sequence>
<organism evidence="4 5">
    <name type="scientific">Phocaeicola dorei</name>
    <dbReference type="NCBI Taxonomy" id="357276"/>
    <lineage>
        <taxon>Bacteria</taxon>
        <taxon>Pseudomonadati</taxon>
        <taxon>Bacteroidota</taxon>
        <taxon>Bacteroidia</taxon>
        <taxon>Bacteroidales</taxon>
        <taxon>Bacteroidaceae</taxon>
        <taxon>Phocaeicola</taxon>
    </lineage>
</organism>
<dbReference type="AlphaFoldDB" id="A0AA95HJC0"/>